<dbReference type="KEGG" id="srt:Srot_0560"/>
<keyword evidence="1" id="KW-0479">Metal-binding</keyword>
<dbReference type="PANTHER" id="PTHR33542:SF5">
    <property type="entry name" value="FERROCHELATASE CHE1"/>
    <property type="match status" value="1"/>
</dbReference>
<evidence type="ECO:0000256" key="1">
    <source>
        <dbReference type="ARBA" id="ARBA00022723"/>
    </source>
</evidence>
<dbReference type="SUPFAM" id="SSF53800">
    <property type="entry name" value="Chelatase"/>
    <property type="match status" value="1"/>
</dbReference>
<dbReference type="Proteomes" id="UP000002247">
    <property type="component" value="Chromosome"/>
</dbReference>
<sequence>MPPDQASLLLVAHGTRCAEGVAMFEDLRDKVAQLLPDAQVRLAYVDVIGPTPEDALRELPGPVVIVPAFLASGYHVRIDLPEQVRRSGRSDTVTAPALGPDVALAEVMAERLTQAGWAGEGQVVLAVAGSNDPAAQAENQTTLRQLEAVLGASVLLGTIGQGSPRIAQVVPSLPGPVFIAQYLLADGLFSRKLIDLAPQAKGRAGPLGTHPKVVQLVVRRYREGLAEPRPNV</sequence>
<name>D6ZCK0_SEGRD</name>
<dbReference type="OrthoDB" id="7345302at2"/>
<dbReference type="Gene3D" id="3.40.50.1400">
    <property type="match status" value="2"/>
</dbReference>
<evidence type="ECO:0000313" key="4">
    <source>
        <dbReference type="Proteomes" id="UP000002247"/>
    </source>
</evidence>
<dbReference type="CDD" id="cd03416">
    <property type="entry name" value="CbiX_SirB_N"/>
    <property type="match status" value="1"/>
</dbReference>
<keyword evidence="4" id="KW-1185">Reference proteome</keyword>
<proteinExistence type="predicted"/>
<accession>D6ZCK0</accession>
<dbReference type="AlphaFoldDB" id="D6ZCK0"/>
<dbReference type="GO" id="GO:0016829">
    <property type="term" value="F:lyase activity"/>
    <property type="evidence" value="ECO:0007669"/>
    <property type="project" value="UniProtKB-KW"/>
</dbReference>
<dbReference type="EMBL" id="CP001958">
    <property type="protein sequence ID" value="ADG97042.1"/>
    <property type="molecule type" value="Genomic_DNA"/>
</dbReference>
<protein>
    <submittedName>
        <fullName evidence="3">Cobalamin (Vitamin B12) biosynthesis CbiX protein</fullName>
    </submittedName>
</protein>
<evidence type="ECO:0000256" key="2">
    <source>
        <dbReference type="ARBA" id="ARBA00023239"/>
    </source>
</evidence>
<dbReference type="InterPro" id="IPR050963">
    <property type="entry name" value="Sirohydro_Cobaltochel/CbiX"/>
</dbReference>
<keyword evidence="2" id="KW-0456">Lyase</keyword>
<evidence type="ECO:0000313" key="3">
    <source>
        <dbReference type="EMBL" id="ADG97042.1"/>
    </source>
</evidence>
<dbReference type="InterPro" id="IPR002762">
    <property type="entry name" value="CbiX-like"/>
</dbReference>
<dbReference type="STRING" id="640132.Srot_0560"/>
<dbReference type="RefSeq" id="WP_013137498.1">
    <property type="nucleotide sequence ID" value="NC_014168.1"/>
</dbReference>
<dbReference type="GO" id="GO:0046872">
    <property type="term" value="F:metal ion binding"/>
    <property type="evidence" value="ECO:0007669"/>
    <property type="project" value="UniProtKB-KW"/>
</dbReference>
<reference evidence="3 4" key="1">
    <citation type="journal article" date="2010" name="Stand. Genomic Sci.">
        <title>Complete genome sequence of Segniliparus rotundus type strain (CDC 1076).</title>
        <authorList>
            <person name="Sikorski J."/>
            <person name="Lapidus A."/>
            <person name="Copeland A."/>
            <person name="Misra M."/>
            <person name="Glavina Del Rio T."/>
            <person name="Nolan M."/>
            <person name="Lucas S."/>
            <person name="Chen F."/>
            <person name="Tice H."/>
            <person name="Cheng J.F."/>
            <person name="Jando M."/>
            <person name="Schneider S."/>
            <person name="Bruce D."/>
            <person name="Goodwin L."/>
            <person name="Pitluck S."/>
            <person name="Liolios K."/>
            <person name="Mikhailova N."/>
            <person name="Pati A."/>
            <person name="Ivanova N."/>
            <person name="Mavromatis K."/>
            <person name="Chen A."/>
            <person name="Palaniappan K."/>
            <person name="Chertkov O."/>
            <person name="Land M."/>
            <person name="Hauser L."/>
            <person name="Chang Y.J."/>
            <person name="Jeffries C.D."/>
            <person name="Brettin T."/>
            <person name="Detter J.C."/>
            <person name="Han C."/>
            <person name="Rohde M."/>
            <person name="Goker M."/>
            <person name="Bristow J."/>
            <person name="Eisen J.A."/>
            <person name="Markowitz V."/>
            <person name="Hugenholtz P."/>
            <person name="Kyrpides N.C."/>
            <person name="Klenk H.P."/>
        </authorList>
    </citation>
    <scope>NUCLEOTIDE SEQUENCE [LARGE SCALE GENOMIC DNA]</scope>
    <source>
        <strain evidence="4">ATCC BAA-972 / CDC 1076 / CIP 108378 / DSM 44985 / JCM 13578</strain>
    </source>
</reference>
<dbReference type="Pfam" id="PF01903">
    <property type="entry name" value="CbiX"/>
    <property type="match status" value="1"/>
</dbReference>
<dbReference type="PANTHER" id="PTHR33542">
    <property type="entry name" value="SIROHYDROCHLORIN FERROCHELATASE, CHLOROPLASTIC"/>
    <property type="match status" value="1"/>
</dbReference>
<dbReference type="HOGENOM" id="CLU_056929_1_1_11"/>
<gene>
    <name evidence="3" type="ordered locus">Srot_0560</name>
</gene>
<organism evidence="3 4">
    <name type="scientific">Segniliparus rotundus (strain ATCC BAA-972 / CDC 1076 / CIP 108378 / DSM 44985 / JCM 13578)</name>
    <dbReference type="NCBI Taxonomy" id="640132"/>
    <lineage>
        <taxon>Bacteria</taxon>
        <taxon>Bacillati</taxon>
        <taxon>Actinomycetota</taxon>
        <taxon>Actinomycetes</taxon>
        <taxon>Mycobacteriales</taxon>
        <taxon>Segniliparaceae</taxon>
        <taxon>Segniliparus</taxon>
    </lineage>
</organism>
<dbReference type="eggNOG" id="COG2138">
    <property type="taxonomic scope" value="Bacteria"/>
</dbReference>